<evidence type="ECO:0000256" key="3">
    <source>
        <dbReference type="ARBA" id="ARBA00022692"/>
    </source>
</evidence>
<dbReference type="Proteomes" id="UP001196413">
    <property type="component" value="Unassembled WGS sequence"/>
</dbReference>
<keyword evidence="5 8" id="KW-0472">Membrane</keyword>
<keyword evidence="11" id="KW-1185">Reference proteome</keyword>
<dbReference type="AlphaFoldDB" id="A0AAD5WL10"/>
<feature type="compositionally biased region" description="Basic and acidic residues" evidence="7">
    <location>
        <begin position="860"/>
        <end position="878"/>
    </location>
</feature>
<feature type="transmembrane region" description="Helical" evidence="8">
    <location>
        <begin position="610"/>
        <end position="630"/>
    </location>
</feature>
<comment type="caution">
    <text evidence="10">The sequence shown here is derived from an EMBL/GenBank/DDBJ whole genome shotgun (WGS) entry which is preliminary data.</text>
</comment>
<evidence type="ECO:0000259" key="9">
    <source>
        <dbReference type="PROSITE" id="PS50850"/>
    </source>
</evidence>
<comment type="similarity">
    <text evidence="6">Belongs to the major facilitator superfamily. Spinster (TC 2.A.1.49) family.</text>
</comment>
<dbReference type="PANTHER" id="PTHR23505">
    <property type="entry name" value="SPINSTER"/>
    <property type="match status" value="1"/>
</dbReference>
<evidence type="ECO:0000256" key="1">
    <source>
        <dbReference type="ARBA" id="ARBA00004141"/>
    </source>
</evidence>
<dbReference type="Gene3D" id="1.20.1250.20">
    <property type="entry name" value="MFS general substrate transporter like domains"/>
    <property type="match status" value="2"/>
</dbReference>
<dbReference type="PROSITE" id="PS50850">
    <property type="entry name" value="MFS"/>
    <property type="match status" value="1"/>
</dbReference>
<feature type="transmembrane region" description="Helical" evidence="8">
    <location>
        <begin position="394"/>
        <end position="410"/>
    </location>
</feature>
<feature type="transmembrane region" description="Helical" evidence="8">
    <location>
        <begin position="526"/>
        <end position="548"/>
    </location>
</feature>
<dbReference type="InterPro" id="IPR044770">
    <property type="entry name" value="MFS_spinster-like"/>
</dbReference>
<accession>A0AAD5WL10</accession>
<keyword evidence="2" id="KW-0813">Transport</keyword>
<feature type="transmembrane region" description="Helical" evidence="8">
    <location>
        <begin position="703"/>
        <end position="723"/>
    </location>
</feature>
<name>A0AAD5WL10_PARTN</name>
<dbReference type="InterPro" id="IPR011701">
    <property type="entry name" value="MFS"/>
</dbReference>
<dbReference type="PANTHER" id="PTHR23505:SF90">
    <property type="entry name" value="MAJOR FACILITATOR SUPERFAMILY (MFS) PROFILE DOMAIN-CONTAINING PROTEIN"/>
    <property type="match status" value="1"/>
</dbReference>
<dbReference type="GO" id="GO:0016020">
    <property type="term" value="C:membrane"/>
    <property type="evidence" value="ECO:0007669"/>
    <property type="project" value="UniProtKB-SubCell"/>
</dbReference>
<evidence type="ECO:0000256" key="8">
    <source>
        <dbReference type="SAM" id="Phobius"/>
    </source>
</evidence>
<proteinExistence type="inferred from homology"/>
<evidence type="ECO:0000256" key="2">
    <source>
        <dbReference type="ARBA" id="ARBA00022448"/>
    </source>
</evidence>
<feature type="transmembrane region" description="Helical" evidence="8">
    <location>
        <begin position="173"/>
        <end position="193"/>
    </location>
</feature>
<reference evidence="10" key="1">
    <citation type="submission" date="2021-06" db="EMBL/GenBank/DDBJ databases">
        <title>Parelaphostrongylus tenuis whole genome reference sequence.</title>
        <authorList>
            <person name="Garwood T.J."/>
            <person name="Larsen P.A."/>
            <person name="Fountain-Jones N.M."/>
            <person name="Garbe J.R."/>
            <person name="Macchietto M.G."/>
            <person name="Kania S.A."/>
            <person name="Gerhold R.W."/>
            <person name="Richards J.E."/>
            <person name="Wolf T.M."/>
        </authorList>
    </citation>
    <scope>NUCLEOTIDE SEQUENCE</scope>
    <source>
        <strain evidence="10">MNPRO001-30</strain>
        <tissue evidence="10">Meninges</tissue>
    </source>
</reference>
<dbReference type="InterPro" id="IPR036259">
    <property type="entry name" value="MFS_trans_sf"/>
</dbReference>
<feature type="transmembrane region" description="Helical" evidence="8">
    <location>
        <begin position="462"/>
        <end position="481"/>
    </location>
</feature>
<feature type="transmembrane region" description="Helical" evidence="8">
    <location>
        <begin position="487"/>
        <end position="506"/>
    </location>
</feature>
<sequence>MPLGSGLGFVVGANIAGAMGAWQWGIRATPIAGIIILVLLTMLVAEPKRGAAEEVAGARLQYEGKSSHWEDVKELACTRTYVFCVSATTALTFVLTTLGWWEPTIIQHSVAWNLGLSDTRLLPKNRKGEIGLTFGAITAASGLVGTAMGTLLSGMIREGRGILRLVKTERAPPIVSGLGVLIATPLLLLGSIFGHESIIALWILLFLGLTSCFFNCALTMDILMSVIVPSKRSTAFSYYMLIAQFFGAISPYIVGAVSDAIREERRTPETQYISLVKASSASYIVLLISAALYMICATTILTDQSKLRKEMGMTNTSLRRRTSSTEKLNEAPEWKVDECLMHLDGIVDFVNRYGQDLYCLAKMSCTFGSALFVQHEAKVLKSRRSIVMVNERKDYISITILFVANLFNYIDRCTIAGVLTQIQSYYQINNSMAGLIQTVFLLFLMIASPLSGYLGDRLNRKVIVILSMIIWMTGVVCSTLVPAEHFWMFLLFRGVVGIGEASYTSACPSMISDMFHGKARTHMYMLFYFAIPVGSGIGFVVGANVASLMGSWQWGVRVSTIAGIIVLALLTIFVNEPKRGAAEESMGAQLSEGNSSHWEDIKAIASIPTYVSCTWAYTALIFVSGTLVWWQPTIIEHLMAWNLGLNSTELLPNDKKNEVGFTFGAIVALSGLIGMSVGTFLSGMLRQGRGIFRPFKTERAQPIVSGLGALIASPLLLLIIMFGHTSLTALWVLTFFGVTCLCFNWSLNIDMLTSVVIPRRRSTAFAYFVLNSHLFGDVAAPYIIGAISDAIRGETKTPKTQYLSLVESCSVTVVLLCISGVLYMICAKVLPEDQLKFKREMGMLPRPLWKLTSSDPPSEESDKISETQRFDTMEEKYCGSKKARR</sequence>
<feature type="transmembrane region" description="Helical" evidence="8">
    <location>
        <begin position="81"/>
        <end position="101"/>
    </location>
</feature>
<feature type="transmembrane region" description="Helical" evidence="8">
    <location>
        <begin position="729"/>
        <end position="752"/>
    </location>
</feature>
<keyword evidence="3 8" id="KW-0812">Transmembrane</keyword>
<dbReference type="EMBL" id="JAHQIW010007455">
    <property type="protein sequence ID" value="KAJ1374377.1"/>
    <property type="molecule type" value="Genomic_DNA"/>
</dbReference>
<dbReference type="InterPro" id="IPR020846">
    <property type="entry name" value="MFS_dom"/>
</dbReference>
<evidence type="ECO:0000313" key="11">
    <source>
        <dbReference type="Proteomes" id="UP001196413"/>
    </source>
</evidence>
<evidence type="ECO:0000256" key="5">
    <source>
        <dbReference type="ARBA" id="ARBA00023136"/>
    </source>
</evidence>
<feature type="transmembrane region" description="Helical" evidence="8">
    <location>
        <begin position="804"/>
        <end position="830"/>
    </location>
</feature>
<feature type="transmembrane region" description="Helical" evidence="8">
    <location>
        <begin position="199"/>
        <end position="224"/>
    </location>
</feature>
<feature type="transmembrane region" description="Helical" evidence="8">
    <location>
        <begin position="764"/>
        <end position="784"/>
    </location>
</feature>
<feature type="transmembrane region" description="Helical" evidence="8">
    <location>
        <begin position="659"/>
        <end position="682"/>
    </location>
</feature>
<feature type="transmembrane region" description="Helical" evidence="8">
    <location>
        <begin position="554"/>
        <end position="574"/>
    </location>
</feature>
<feature type="region of interest" description="Disordered" evidence="7">
    <location>
        <begin position="848"/>
        <end position="885"/>
    </location>
</feature>
<protein>
    <recommendedName>
        <fullName evidence="9">Major facilitator superfamily (MFS) profile domain-containing protein</fullName>
    </recommendedName>
</protein>
<feature type="transmembrane region" description="Helical" evidence="8">
    <location>
        <begin position="430"/>
        <end position="450"/>
    </location>
</feature>
<organism evidence="10 11">
    <name type="scientific">Parelaphostrongylus tenuis</name>
    <name type="common">Meningeal worm</name>
    <dbReference type="NCBI Taxonomy" id="148309"/>
    <lineage>
        <taxon>Eukaryota</taxon>
        <taxon>Metazoa</taxon>
        <taxon>Ecdysozoa</taxon>
        <taxon>Nematoda</taxon>
        <taxon>Chromadorea</taxon>
        <taxon>Rhabditida</taxon>
        <taxon>Rhabditina</taxon>
        <taxon>Rhabditomorpha</taxon>
        <taxon>Strongyloidea</taxon>
        <taxon>Metastrongylidae</taxon>
        <taxon>Parelaphostrongylus</taxon>
    </lineage>
</organism>
<evidence type="ECO:0000256" key="6">
    <source>
        <dbReference type="ARBA" id="ARBA00024338"/>
    </source>
</evidence>
<feature type="transmembrane region" description="Helical" evidence="8">
    <location>
        <begin position="130"/>
        <end position="152"/>
    </location>
</feature>
<dbReference type="Pfam" id="PF07690">
    <property type="entry name" value="MFS_1"/>
    <property type="match status" value="2"/>
</dbReference>
<feature type="transmembrane region" description="Helical" evidence="8">
    <location>
        <begin position="28"/>
        <end position="45"/>
    </location>
</feature>
<feature type="transmembrane region" description="Helical" evidence="8">
    <location>
        <begin position="236"/>
        <end position="261"/>
    </location>
</feature>
<dbReference type="GO" id="GO:0022857">
    <property type="term" value="F:transmembrane transporter activity"/>
    <property type="evidence" value="ECO:0007669"/>
    <property type="project" value="InterPro"/>
</dbReference>
<dbReference type="CDD" id="cd17328">
    <property type="entry name" value="MFS_spinster_like"/>
    <property type="match status" value="2"/>
</dbReference>
<feature type="transmembrane region" description="Helical" evidence="8">
    <location>
        <begin position="281"/>
        <end position="301"/>
    </location>
</feature>
<evidence type="ECO:0000256" key="4">
    <source>
        <dbReference type="ARBA" id="ARBA00022989"/>
    </source>
</evidence>
<keyword evidence="4 8" id="KW-1133">Transmembrane helix</keyword>
<comment type="subcellular location">
    <subcellularLocation>
        <location evidence="1">Membrane</location>
        <topology evidence="1">Multi-pass membrane protein</topology>
    </subcellularLocation>
</comment>
<evidence type="ECO:0000256" key="7">
    <source>
        <dbReference type="SAM" id="MobiDB-lite"/>
    </source>
</evidence>
<evidence type="ECO:0000313" key="10">
    <source>
        <dbReference type="EMBL" id="KAJ1374377.1"/>
    </source>
</evidence>
<gene>
    <name evidence="10" type="ORF">KIN20_037057</name>
</gene>
<feature type="domain" description="Major facilitator superfamily (MFS) profile" evidence="9">
    <location>
        <begin position="397"/>
        <end position="834"/>
    </location>
</feature>
<dbReference type="SUPFAM" id="SSF103473">
    <property type="entry name" value="MFS general substrate transporter"/>
    <property type="match status" value="2"/>
</dbReference>